<evidence type="ECO:0000313" key="4">
    <source>
        <dbReference type="Proteomes" id="UP000192578"/>
    </source>
</evidence>
<gene>
    <name evidence="3" type="ORF">BV898_08926</name>
</gene>
<feature type="region of interest" description="Disordered" evidence="1">
    <location>
        <begin position="409"/>
        <end position="437"/>
    </location>
</feature>
<feature type="signal peptide" evidence="2">
    <location>
        <begin position="1"/>
        <end position="17"/>
    </location>
</feature>
<evidence type="ECO:0000256" key="2">
    <source>
        <dbReference type="SAM" id="SignalP"/>
    </source>
</evidence>
<feature type="chain" id="PRO_5012777236" evidence="2">
    <location>
        <begin position="18"/>
        <end position="492"/>
    </location>
</feature>
<keyword evidence="4" id="KW-1185">Reference proteome</keyword>
<dbReference type="Proteomes" id="UP000192578">
    <property type="component" value="Unassembled WGS sequence"/>
</dbReference>
<keyword evidence="2" id="KW-0732">Signal</keyword>
<name>A0A1W0WNX9_HYPEX</name>
<accession>A0A1W0WNX9</accession>
<reference evidence="4" key="1">
    <citation type="submission" date="2017-01" db="EMBL/GenBank/DDBJ databases">
        <title>Comparative genomics of anhydrobiosis in the tardigrade Hypsibius dujardini.</title>
        <authorList>
            <person name="Yoshida Y."/>
            <person name="Koutsovoulos G."/>
            <person name="Laetsch D."/>
            <person name="Stevens L."/>
            <person name="Kumar S."/>
            <person name="Horikawa D."/>
            <person name="Ishino K."/>
            <person name="Komine S."/>
            <person name="Tomita M."/>
            <person name="Blaxter M."/>
            <person name="Arakawa K."/>
        </authorList>
    </citation>
    <scope>NUCLEOTIDE SEQUENCE [LARGE SCALE GENOMIC DNA]</scope>
    <source>
        <strain evidence="4">Z151</strain>
    </source>
</reference>
<organism evidence="3 4">
    <name type="scientific">Hypsibius exemplaris</name>
    <name type="common">Freshwater tardigrade</name>
    <dbReference type="NCBI Taxonomy" id="2072580"/>
    <lineage>
        <taxon>Eukaryota</taxon>
        <taxon>Metazoa</taxon>
        <taxon>Ecdysozoa</taxon>
        <taxon>Tardigrada</taxon>
        <taxon>Eutardigrada</taxon>
        <taxon>Parachela</taxon>
        <taxon>Hypsibioidea</taxon>
        <taxon>Hypsibiidae</taxon>
        <taxon>Hypsibius</taxon>
    </lineage>
</organism>
<sequence>MEITVLLIALCLGFAAAAGNGDNQLIRKPNETEIFGFLNGEDTDWTDVLYVCDFFKTFTFSCDVTQQGADRLKNKSTSTIIGPKQPKFVVKNVSGTWSAEDGVLKKHYSSVDYLAIVAKCLFRSDYYECFGVPRCDGRGAMSDCHGGEPWRGKYEGLPTTGFKANVTDIALESPAMPQTSVLVPEHSNETLIGANPAADGLSNNKSIPQAGQTVITLTNSSGTFTSTSNGDSDSSIEVPANGTLSIVKVTGTNGTNAGVQVSSFSSFSSGSALTGSDMMGNGSPFPASFPGFGGFGFPTVFRRRRPSPAIRNDANDTGVASFGSASSSSGSGSSSDTAFSSGSAPFDSPQPCSNNQGDFGMNLRCLIQSFQSNLFQNVFSSFQSPRFQQQQPSPFRSNFNPPPPMGLGEFSSRGGPTQRQSQSMGGMFQSQAMQQPQGRTFGVPSMRFGGFGPGFGGFKVMIVPDNTPSQMGGRGNDDNDDDMPGWMSSFRK</sequence>
<protein>
    <submittedName>
        <fullName evidence="3">Uncharacterized protein</fullName>
    </submittedName>
</protein>
<dbReference type="AlphaFoldDB" id="A0A1W0WNX9"/>
<proteinExistence type="predicted"/>
<feature type="compositionally biased region" description="Low complexity" evidence="1">
    <location>
        <begin position="418"/>
        <end position="435"/>
    </location>
</feature>
<feature type="compositionally biased region" description="Low complexity" evidence="1">
    <location>
        <begin position="320"/>
        <end position="344"/>
    </location>
</feature>
<evidence type="ECO:0000313" key="3">
    <source>
        <dbReference type="EMBL" id="OQV16920.1"/>
    </source>
</evidence>
<dbReference type="OrthoDB" id="10578266at2759"/>
<feature type="region of interest" description="Disordered" evidence="1">
    <location>
        <begin position="461"/>
        <end position="492"/>
    </location>
</feature>
<evidence type="ECO:0000256" key="1">
    <source>
        <dbReference type="SAM" id="MobiDB-lite"/>
    </source>
</evidence>
<feature type="region of interest" description="Disordered" evidence="1">
    <location>
        <begin position="308"/>
        <end position="355"/>
    </location>
</feature>
<comment type="caution">
    <text evidence="3">The sequence shown here is derived from an EMBL/GenBank/DDBJ whole genome shotgun (WGS) entry which is preliminary data.</text>
</comment>
<dbReference type="EMBL" id="MTYJ01000068">
    <property type="protein sequence ID" value="OQV16920.1"/>
    <property type="molecule type" value="Genomic_DNA"/>
</dbReference>